<keyword evidence="2" id="KW-1185">Reference proteome</keyword>
<evidence type="ECO:0000313" key="1">
    <source>
        <dbReference type="EMBL" id="SUQ64769.1"/>
    </source>
</evidence>
<dbReference type="Proteomes" id="UP000255177">
    <property type="component" value="Unassembled WGS sequence"/>
</dbReference>
<dbReference type="RefSeq" id="WP_115088275.1">
    <property type="nucleotide sequence ID" value="NZ_CBCSFG010000005.1"/>
</dbReference>
<name>A0A380T3F5_9PSED</name>
<dbReference type="EMBL" id="UIDD01000010">
    <property type="protein sequence ID" value="SUQ64769.1"/>
    <property type="molecule type" value="Genomic_DNA"/>
</dbReference>
<accession>A0A380T3F5</accession>
<protein>
    <submittedName>
        <fullName evidence="1">Uncharacterized protein</fullName>
    </submittedName>
</protein>
<gene>
    <name evidence="1" type="ORF">CCOS864_04235</name>
</gene>
<proteinExistence type="predicted"/>
<dbReference type="AlphaFoldDB" id="A0A380T3F5"/>
<organism evidence="1 2">
    <name type="scientific">Pseudomonas wadenswilerensis</name>
    <dbReference type="NCBI Taxonomy" id="1785161"/>
    <lineage>
        <taxon>Bacteria</taxon>
        <taxon>Pseudomonadati</taxon>
        <taxon>Pseudomonadota</taxon>
        <taxon>Gammaproteobacteria</taxon>
        <taxon>Pseudomonadales</taxon>
        <taxon>Pseudomonadaceae</taxon>
        <taxon>Pseudomonas</taxon>
    </lineage>
</organism>
<evidence type="ECO:0000313" key="2">
    <source>
        <dbReference type="Proteomes" id="UP000255177"/>
    </source>
</evidence>
<reference evidence="2" key="1">
    <citation type="submission" date="2018-07" db="EMBL/GenBank/DDBJ databases">
        <authorList>
            <person name="Blom J."/>
        </authorList>
    </citation>
    <scope>NUCLEOTIDE SEQUENCE [LARGE SCALE GENOMIC DNA]</scope>
    <source>
        <strain evidence="2">CCOS 864</strain>
    </source>
</reference>
<sequence length="67" mass="7271">MTNSARNWQLISLVLAIALTAALIALHHLTTTGRHTTDTIPTVDSFSDAPTLVLSPAARRAQERYSL</sequence>